<feature type="region of interest" description="Disordered" evidence="2">
    <location>
        <begin position="73"/>
        <end position="94"/>
    </location>
</feature>
<feature type="coiled-coil region" evidence="1">
    <location>
        <begin position="135"/>
        <end position="180"/>
    </location>
</feature>
<evidence type="ECO:0000256" key="3">
    <source>
        <dbReference type="SAM" id="Phobius"/>
    </source>
</evidence>
<evidence type="ECO:0000256" key="1">
    <source>
        <dbReference type="SAM" id="Coils"/>
    </source>
</evidence>
<accession>X0YET5</accession>
<feature type="compositionally biased region" description="Low complexity" evidence="2">
    <location>
        <begin position="34"/>
        <end position="51"/>
    </location>
</feature>
<feature type="region of interest" description="Disordered" evidence="2">
    <location>
        <begin position="1"/>
        <end position="57"/>
    </location>
</feature>
<keyword evidence="3" id="KW-1133">Transmembrane helix</keyword>
<organism evidence="4">
    <name type="scientific">marine sediment metagenome</name>
    <dbReference type="NCBI Taxonomy" id="412755"/>
    <lineage>
        <taxon>unclassified sequences</taxon>
        <taxon>metagenomes</taxon>
        <taxon>ecological metagenomes</taxon>
    </lineage>
</organism>
<protein>
    <submittedName>
        <fullName evidence="4">Uncharacterized protein</fullName>
    </submittedName>
</protein>
<feature type="compositionally biased region" description="Polar residues" evidence="2">
    <location>
        <begin position="1"/>
        <end position="12"/>
    </location>
</feature>
<keyword evidence="3" id="KW-0472">Membrane</keyword>
<keyword evidence="3" id="KW-0812">Transmembrane</keyword>
<dbReference type="SUPFAM" id="SSF48452">
    <property type="entry name" value="TPR-like"/>
    <property type="match status" value="1"/>
</dbReference>
<dbReference type="AlphaFoldDB" id="X0YET5"/>
<dbReference type="InterPro" id="IPR011990">
    <property type="entry name" value="TPR-like_helical_dom_sf"/>
</dbReference>
<name>X0YET5_9ZZZZ</name>
<keyword evidence="1" id="KW-0175">Coiled coil</keyword>
<evidence type="ECO:0000313" key="4">
    <source>
        <dbReference type="EMBL" id="GAG35336.1"/>
    </source>
</evidence>
<gene>
    <name evidence="4" type="ORF">S01H1_63407</name>
</gene>
<dbReference type="EMBL" id="BARS01041723">
    <property type="protein sequence ID" value="GAG35336.1"/>
    <property type="molecule type" value="Genomic_DNA"/>
</dbReference>
<comment type="caution">
    <text evidence="4">The sequence shown here is derived from an EMBL/GenBank/DDBJ whole genome shotgun (WGS) entry which is preliminary data.</text>
</comment>
<feature type="transmembrane region" description="Helical" evidence="3">
    <location>
        <begin position="101"/>
        <end position="123"/>
    </location>
</feature>
<dbReference type="Gene3D" id="1.25.40.10">
    <property type="entry name" value="Tetratricopeptide repeat domain"/>
    <property type="match status" value="1"/>
</dbReference>
<evidence type="ECO:0000256" key="2">
    <source>
        <dbReference type="SAM" id="MobiDB-lite"/>
    </source>
</evidence>
<reference evidence="4" key="1">
    <citation type="journal article" date="2014" name="Front. Microbiol.">
        <title>High frequency of phylogenetically diverse reductive dehalogenase-homologous genes in deep subseafloor sedimentary metagenomes.</title>
        <authorList>
            <person name="Kawai M."/>
            <person name="Futagami T."/>
            <person name="Toyoda A."/>
            <person name="Takaki Y."/>
            <person name="Nishi S."/>
            <person name="Hori S."/>
            <person name="Arai W."/>
            <person name="Tsubouchi T."/>
            <person name="Morono Y."/>
            <person name="Uchiyama I."/>
            <person name="Ito T."/>
            <person name="Fujiyama A."/>
            <person name="Inagaki F."/>
            <person name="Takami H."/>
        </authorList>
    </citation>
    <scope>NUCLEOTIDE SEQUENCE</scope>
    <source>
        <strain evidence="4">Expedition CK06-06</strain>
    </source>
</reference>
<feature type="non-terminal residue" evidence="4">
    <location>
        <position position="1"/>
    </location>
</feature>
<proteinExistence type="predicted"/>
<sequence length="252" mass="25985">LHTGVPSPTSMITPDAASPASPDSYLTGDTPWSAAAPDGGPAGPAAAPPGAGMRGDATRFGTARLDHMARTAPNLFRGTPGATHLAARQPMPMAPSGGRTAAVVIVTAVLGLAAGAGAMLLWLRYLPSRGEAAKIAKAQQKAAEFEKALKVEKEQRSGLLAEKQALLAQIEEMRAQERARPAAPAYPKALGLTLESVKLLERRADLDRALETVEAAVEAEPALASAHRVKGRVLAALGRVEPALAAFEAASE</sequence>
<feature type="non-terminal residue" evidence="4">
    <location>
        <position position="252"/>
    </location>
</feature>